<proteinExistence type="inferred from homology"/>
<dbReference type="PROSITE" id="PS00166">
    <property type="entry name" value="ENOYL_COA_HYDRATASE"/>
    <property type="match status" value="1"/>
</dbReference>
<dbReference type="CDD" id="cd06558">
    <property type="entry name" value="crotonase-like"/>
    <property type="match status" value="1"/>
</dbReference>
<evidence type="ECO:0000256" key="2">
    <source>
        <dbReference type="ARBA" id="ARBA00023239"/>
    </source>
</evidence>
<dbReference type="PANTHER" id="PTHR11941:SF54">
    <property type="entry name" value="ENOYL-COA HYDRATASE, MITOCHONDRIAL"/>
    <property type="match status" value="1"/>
</dbReference>
<evidence type="ECO:0000256" key="3">
    <source>
        <dbReference type="RuleBase" id="RU003707"/>
    </source>
</evidence>
<dbReference type="GO" id="GO:0016853">
    <property type="term" value="F:isomerase activity"/>
    <property type="evidence" value="ECO:0007669"/>
    <property type="project" value="UniProtKB-KW"/>
</dbReference>
<protein>
    <submittedName>
        <fullName evidence="4">Enoyl-CoA hydratase/isomerase family protein</fullName>
    </submittedName>
</protein>
<dbReference type="PANTHER" id="PTHR11941">
    <property type="entry name" value="ENOYL-COA HYDRATASE-RELATED"/>
    <property type="match status" value="1"/>
</dbReference>
<dbReference type="InterPro" id="IPR029045">
    <property type="entry name" value="ClpP/crotonase-like_dom_sf"/>
</dbReference>
<evidence type="ECO:0000313" key="5">
    <source>
        <dbReference type="Proteomes" id="UP000559809"/>
    </source>
</evidence>
<dbReference type="GO" id="GO:0006635">
    <property type="term" value="P:fatty acid beta-oxidation"/>
    <property type="evidence" value="ECO:0007669"/>
    <property type="project" value="TreeGrafter"/>
</dbReference>
<dbReference type="AlphaFoldDB" id="A0A853GAA3"/>
<dbReference type="Gene3D" id="3.90.226.10">
    <property type="entry name" value="2-enoyl-CoA Hydratase, Chain A, domain 1"/>
    <property type="match status" value="1"/>
</dbReference>
<evidence type="ECO:0000256" key="1">
    <source>
        <dbReference type="ARBA" id="ARBA00005254"/>
    </source>
</evidence>
<dbReference type="RefSeq" id="WP_180158198.1">
    <property type="nucleotide sequence ID" value="NZ_JACCEM010000012.1"/>
</dbReference>
<keyword evidence="4" id="KW-0413">Isomerase</keyword>
<dbReference type="InterPro" id="IPR001753">
    <property type="entry name" value="Enoyl-CoA_hydra/iso"/>
</dbReference>
<dbReference type="Proteomes" id="UP000559809">
    <property type="component" value="Unassembled WGS sequence"/>
</dbReference>
<keyword evidence="5" id="KW-1185">Reference proteome</keyword>
<dbReference type="EMBL" id="JACCEM010000012">
    <property type="protein sequence ID" value="NYT51521.1"/>
    <property type="molecule type" value="Genomic_DNA"/>
</dbReference>
<dbReference type="Pfam" id="PF00378">
    <property type="entry name" value="ECH_1"/>
    <property type="match status" value="1"/>
</dbReference>
<gene>
    <name evidence="4" type="ORF">H0A72_19590</name>
</gene>
<organism evidence="4 5">
    <name type="scientific">Parapusillimonas granuli</name>
    <dbReference type="NCBI Taxonomy" id="380911"/>
    <lineage>
        <taxon>Bacteria</taxon>
        <taxon>Pseudomonadati</taxon>
        <taxon>Pseudomonadota</taxon>
        <taxon>Betaproteobacteria</taxon>
        <taxon>Burkholderiales</taxon>
        <taxon>Alcaligenaceae</taxon>
        <taxon>Parapusillimonas</taxon>
    </lineage>
</organism>
<dbReference type="NCBIfam" id="NF004781">
    <property type="entry name" value="PRK06127.1"/>
    <property type="match status" value="1"/>
</dbReference>
<dbReference type="InterPro" id="IPR014748">
    <property type="entry name" value="Enoyl-CoA_hydra_C"/>
</dbReference>
<dbReference type="InterPro" id="IPR018376">
    <property type="entry name" value="Enoyl-CoA_hyd/isom_CS"/>
</dbReference>
<accession>A0A853GAA3</accession>
<reference evidence="4 5" key="1">
    <citation type="submission" date="2020-07" db="EMBL/GenBank/DDBJ databases">
        <title>Taxonomic revisions and descriptions of new bacterial species based on genomic comparisons in the high-G+C-content subgroup of the family Alcaligenaceae.</title>
        <authorList>
            <person name="Szabo A."/>
            <person name="Felfoldi T."/>
        </authorList>
    </citation>
    <scope>NUCLEOTIDE SEQUENCE [LARGE SCALE GENOMIC DNA]</scope>
    <source>
        <strain evidence="4 5">LMG 24012</strain>
    </source>
</reference>
<keyword evidence="2" id="KW-0456">Lyase</keyword>
<evidence type="ECO:0000313" key="4">
    <source>
        <dbReference type="EMBL" id="NYT51521.1"/>
    </source>
</evidence>
<dbReference type="Gene3D" id="1.10.12.10">
    <property type="entry name" value="Lyase 2-enoyl-coa Hydratase, Chain A, domain 2"/>
    <property type="match status" value="1"/>
</dbReference>
<dbReference type="SUPFAM" id="SSF52096">
    <property type="entry name" value="ClpP/crotonase"/>
    <property type="match status" value="1"/>
</dbReference>
<comment type="caution">
    <text evidence="4">The sequence shown here is derived from an EMBL/GenBank/DDBJ whole genome shotgun (WGS) entry which is preliminary data.</text>
</comment>
<dbReference type="GO" id="GO:0016829">
    <property type="term" value="F:lyase activity"/>
    <property type="evidence" value="ECO:0007669"/>
    <property type="project" value="UniProtKB-KW"/>
</dbReference>
<sequence length="271" mass="29767">MTRERLFQGRITDQLMVEREGRTGWITFNDPAKHNAVSFDMWAGIPIALQAFEEDPEIFSVVLTGAGDKAFVSGANISQFEKLRTGANAVEEYEVVAESAQMAIQNFSKPLIARIDGYCIGGGLNIALCCDIRLASEDSVFSIPAARLGLGYRFTAIQNLVRAAGMANALEIFVTASKYTAREAQERNLIHAVAAKADLDGVVDAYLKKINANAPLTVAAGKKMIRSLSDRLVEIDMAEMKSLVLQCFESEDYKEGKLAFSQKRQPEFKGR</sequence>
<name>A0A853GAA3_9BURK</name>
<comment type="similarity">
    <text evidence="1 3">Belongs to the enoyl-CoA hydratase/isomerase family.</text>
</comment>